<organism evidence="2 3">
    <name type="scientific">Portunus trituberculatus</name>
    <name type="common">Swimming crab</name>
    <name type="synonym">Neptunus trituberculatus</name>
    <dbReference type="NCBI Taxonomy" id="210409"/>
    <lineage>
        <taxon>Eukaryota</taxon>
        <taxon>Metazoa</taxon>
        <taxon>Ecdysozoa</taxon>
        <taxon>Arthropoda</taxon>
        <taxon>Crustacea</taxon>
        <taxon>Multicrustacea</taxon>
        <taxon>Malacostraca</taxon>
        <taxon>Eumalacostraca</taxon>
        <taxon>Eucarida</taxon>
        <taxon>Decapoda</taxon>
        <taxon>Pleocyemata</taxon>
        <taxon>Brachyura</taxon>
        <taxon>Eubrachyura</taxon>
        <taxon>Portunoidea</taxon>
        <taxon>Portunidae</taxon>
        <taxon>Portuninae</taxon>
        <taxon>Portunus</taxon>
    </lineage>
</organism>
<evidence type="ECO:0000313" key="3">
    <source>
        <dbReference type="Proteomes" id="UP000324222"/>
    </source>
</evidence>
<name>A0A5B7GVY0_PORTR</name>
<gene>
    <name evidence="2" type="ORF">E2C01_055182</name>
</gene>
<feature type="region of interest" description="Disordered" evidence="1">
    <location>
        <begin position="23"/>
        <end position="73"/>
    </location>
</feature>
<protein>
    <submittedName>
        <fullName evidence="2">Uncharacterized protein</fullName>
    </submittedName>
</protein>
<evidence type="ECO:0000256" key="1">
    <source>
        <dbReference type="SAM" id="MobiDB-lite"/>
    </source>
</evidence>
<evidence type="ECO:0000313" key="2">
    <source>
        <dbReference type="EMBL" id="MPC61118.1"/>
    </source>
</evidence>
<sequence>MHITTSDNPPAITATLPHHLQFSPPLFPGKNSTLFKPQVSHRKRNSSLKEARGTNWGPQGGGEAGRSVGDLAY</sequence>
<dbReference type="Proteomes" id="UP000324222">
    <property type="component" value="Unassembled WGS sequence"/>
</dbReference>
<comment type="caution">
    <text evidence="2">The sequence shown here is derived from an EMBL/GenBank/DDBJ whole genome shotgun (WGS) entry which is preliminary data.</text>
</comment>
<accession>A0A5B7GVY0</accession>
<dbReference type="AlphaFoldDB" id="A0A5B7GVY0"/>
<reference evidence="2 3" key="1">
    <citation type="submission" date="2019-05" db="EMBL/GenBank/DDBJ databases">
        <title>Another draft genome of Portunus trituberculatus and its Hox gene families provides insights of decapod evolution.</title>
        <authorList>
            <person name="Jeong J.-H."/>
            <person name="Song I."/>
            <person name="Kim S."/>
            <person name="Choi T."/>
            <person name="Kim D."/>
            <person name="Ryu S."/>
            <person name="Kim W."/>
        </authorList>
    </citation>
    <scope>NUCLEOTIDE SEQUENCE [LARGE SCALE GENOMIC DNA]</scope>
    <source>
        <tissue evidence="2">Muscle</tissue>
    </source>
</reference>
<keyword evidence="3" id="KW-1185">Reference proteome</keyword>
<proteinExistence type="predicted"/>
<dbReference type="EMBL" id="VSRR010018231">
    <property type="protein sequence ID" value="MPC61118.1"/>
    <property type="molecule type" value="Genomic_DNA"/>
</dbReference>